<evidence type="ECO:0000256" key="1">
    <source>
        <dbReference type="SAM" id="MobiDB-lite"/>
    </source>
</evidence>
<evidence type="ECO:0000313" key="2">
    <source>
        <dbReference type="EMBL" id="EUA89818.1"/>
    </source>
</evidence>
<organism evidence="2 3">
    <name type="scientific">Mycobacterium ulcerans str. Harvey</name>
    <dbReference type="NCBI Taxonomy" id="1299332"/>
    <lineage>
        <taxon>Bacteria</taxon>
        <taxon>Bacillati</taxon>
        <taxon>Actinomycetota</taxon>
        <taxon>Actinomycetes</taxon>
        <taxon>Mycobacteriales</taxon>
        <taxon>Mycobacteriaceae</taxon>
        <taxon>Mycobacterium</taxon>
        <taxon>Mycobacterium ulcerans group</taxon>
    </lineage>
</organism>
<gene>
    <name evidence="2" type="ORF">I551_3706</name>
</gene>
<keyword evidence="3" id="KW-1185">Reference proteome</keyword>
<protein>
    <submittedName>
        <fullName evidence="2">Uncharacterized protein</fullName>
    </submittedName>
</protein>
<reference evidence="2 3" key="1">
    <citation type="submission" date="2014-01" db="EMBL/GenBank/DDBJ databases">
        <authorList>
            <person name="Dobos K."/>
            <person name="Lenaerts A."/>
            <person name="Ordway D."/>
            <person name="DeGroote M.A."/>
            <person name="Parker T."/>
            <person name="Sizemore C."/>
            <person name="Tallon L.J."/>
            <person name="Sadzewicz L.K."/>
            <person name="Sengamalay N."/>
            <person name="Fraser C.M."/>
            <person name="Hine E."/>
            <person name="Shefchek K.A."/>
            <person name="Das S.P."/>
            <person name="Tettelin H."/>
        </authorList>
    </citation>
    <scope>NUCLEOTIDE SEQUENCE [LARGE SCALE GENOMIC DNA]</scope>
    <source>
        <strain evidence="2 3">Harvey</strain>
    </source>
</reference>
<proteinExistence type="predicted"/>
<comment type="caution">
    <text evidence="2">The sequence shown here is derived from an EMBL/GenBank/DDBJ whole genome shotgun (WGS) entry which is preliminary data.</text>
</comment>
<evidence type="ECO:0000313" key="3">
    <source>
        <dbReference type="Proteomes" id="UP000020681"/>
    </source>
</evidence>
<accession>A0ABN0QYV1</accession>
<dbReference type="Proteomes" id="UP000020681">
    <property type="component" value="Unassembled WGS sequence"/>
</dbReference>
<feature type="region of interest" description="Disordered" evidence="1">
    <location>
        <begin position="1"/>
        <end position="45"/>
    </location>
</feature>
<name>A0ABN0QYV1_MYCUL</name>
<sequence length="45" mass="4906">MAKRIRQRPRPLSDSVPLADESDAGRHPIRCRPGTPPAPPHLPSA</sequence>
<dbReference type="EMBL" id="JAOL01000115">
    <property type="protein sequence ID" value="EUA89818.1"/>
    <property type="molecule type" value="Genomic_DNA"/>
</dbReference>
<feature type="compositionally biased region" description="Pro residues" evidence="1">
    <location>
        <begin position="34"/>
        <end position="45"/>
    </location>
</feature>